<dbReference type="GO" id="GO:0016705">
    <property type="term" value="F:oxidoreductase activity, acting on paired donors, with incorporation or reduction of molecular oxygen"/>
    <property type="evidence" value="ECO:0007669"/>
    <property type="project" value="InterPro"/>
</dbReference>
<dbReference type="GO" id="GO:0020037">
    <property type="term" value="F:heme binding"/>
    <property type="evidence" value="ECO:0007669"/>
    <property type="project" value="InterPro"/>
</dbReference>
<keyword evidence="4" id="KW-0560">Oxidoreductase</keyword>
<reference evidence="6 7" key="1">
    <citation type="submission" date="2016-09" db="EMBL/GenBank/DDBJ databases">
        <title>The draft genome of Dichanthelium oligosanthes: A C3 panicoid grass species.</title>
        <authorList>
            <person name="Studer A.J."/>
            <person name="Schnable J.C."/>
            <person name="Brutnell T.P."/>
        </authorList>
    </citation>
    <scope>NUCLEOTIDE SEQUENCE [LARGE SCALE GENOMIC DNA]</scope>
    <source>
        <strain evidence="7">cv. Kellogg 1175</strain>
        <tissue evidence="6">Leaf</tissue>
    </source>
</reference>
<dbReference type="AlphaFoldDB" id="A0A1E5W4G2"/>
<dbReference type="GO" id="GO:0005506">
    <property type="term" value="F:iron ion binding"/>
    <property type="evidence" value="ECO:0007669"/>
    <property type="project" value="InterPro"/>
</dbReference>
<sequence>MIDELFLSLNIGGVIPWLNPLDLQGYIGRTKRLSKMLDGFLEHAVDEHIERRRHEGDGFAPMDMADLLLQLADDPNIKVPIQRDGVKAFIMVLPYIHGMHACITGHH</sequence>
<name>A0A1E5W4G2_9POAL</name>
<proteinExistence type="inferred from homology"/>
<dbReference type="Proteomes" id="UP000095767">
    <property type="component" value="Unassembled WGS sequence"/>
</dbReference>
<dbReference type="PANTHER" id="PTHR47944">
    <property type="entry name" value="CYTOCHROME P450 98A9"/>
    <property type="match status" value="1"/>
</dbReference>
<organism evidence="6 7">
    <name type="scientific">Dichanthelium oligosanthes</name>
    <dbReference type="NCBI Taxonomy" id="888268"/>
    <lineage>
        <taxon>Eukaryota</taxon>
        <taxon>Viridiplantae</taxon>
        <taxon>Streptophyta</taxon>
        <taxon>Embryophyta</taxon>
        <taxon>Tracheophyta</taxon>
        <taxon>Spermatophyta</taxon>
        <taxon>Magnoliopsida</taxon>
        <taxon>Liliopsida</taxon>
        <taxon>Poales</taxon>
        <taxon>Poaceae</taxon>
        <taxon>PACMAD clade</taxon>
        <taxon>Panicoideae</taxon>
        <taxon>Panicodae</taxon>
        <taxon>Paniceae</taxon>
        <taxon>Dichantheliinae</taxon>
        <taxon>Dichanthelium</taxon>
    </lineage>
</organism>
<dbReference type="PANTHER" id="PTHR47944:SF4">
    <property type="entry name" value="OS09G0441700 PROTEIN"/>
    <property type="match status" value="1"/>
</dbReference>
<dbReference type="InterPro" id="IPR036396">
    <property type="entry name" value="Cyt_P450_sf"/>
</dbReference>
<evidence type="ECO:0000313" key="7">
    <source>
        <dbReference type="Proteomes" id="UP000095767"/>
    </source>
</evidence>
<dbReference type="OrthoDB" id="2789670at2759"/>
<dbReference type="EMBL" id="LWDX02021606">
    <property type="protein sequence ID" value="OEL32293.1"/>
    <property type="molecule type" value="Genomic_DNA"/>
</dbReference>
<protein>
    <submittedName>
        <fullName evidence="6">Uncharacterized protein</fullName>
    </submittedName>
</protein>
<keyword evidence="7" id="KW-1185">Reference proteome</keyword>
<keyword evidence="5" id="KW-0408">Iron</keyword>
<evidence type="ECO:0000256" key="5">
    <source>
        <dbReference type="ARBA" id="ARBA00023004"/>
    </source>
</evidence>
<keyword evidence="3" id="KW-0479">Metal-binding</keyword>
<evidence type="ECO:0000256" key="1">
    <source>
        <dbReference type="ARBA" id="ARBA00010617"/>
    </source>
</evidence>
<evidence type="ECO:0000256" key="3">
    <source>
        <dbReference type="ARBA" id="ARBA00022723"/>
    </source>
</evidence>
<dbReference type="STRING" id="888268.A0A1E5W4G2"/>
<gene>
    <name evidence="6" type="ORF">BAE44_0006688</name>
</gene>
<comment type="caution">
    <text evidence="6">The sequence shown here is derived from an EMBL/GenBank/DDBJ whole genome shotgun (WGS) entry which is preliminary data.</text>
</comment>
<comment type="similarity">
    <text evidence="1">Belongs to the cytochrome P450 family.</text>
</comment>
<evidence type="ECO:0000256" key="2">
    <source>
        <dbReference type="ARBA" id="ARBA00022617"/>
    </source>
</evidence>
<dbReference type="GO" id="GO:0004497">
    <property type="term" value="F:monooxygenase activity"/>
    <property type="evidence" value="ECO:0007669"/>
    <property type="project" value="InterPro"/>
</dbReference>
<evidence type="ECO:0000256" key="4">
    <source>
        <dbReference type="ARBA" id="ARBA00023002"/>
    </source>
</evidence>
<keyword evidence="2" id="KW-0349">Heme</keyword>
<accession>A0A1E5W4G2</accession>
<dbReference type="SUPFAM" id="SSF48264">
    <property type="entry name" value="Cytochrome P450"/>
    <property type="match status" value="1"/>
</dbReference>
<evidence type="ECO:0000313" key="6">
    <source>
        <dbReference type="EMBL" id="OEL32293.1"/>
    </source>
</evidence>